<dbReference type="EMBL" id="FNUJ01000008">
    <property type="protein sequence ID" value="SEF35627.1"/>
    <property type="molecule type" value="Genomic_DNA"/>
</dbReference>
<evidence type="ECO:0000313" key="1">
    <source>
        <dbReference type="EMBL" id="SEF35627.1"/>
    </source>
</evidence>
<proteinExistence type="predicted"/>
<sequence length="271" mass="28527">MLELFVAPLAWAGQKAADVFIGRLAEKGADRLVDRFDDRRRKTVVVPEPPDAPPRHRLGDVTSDIDIVVRHLPSSGQRVLLTFQATPLAGERTSGVIVPMLLGEAAHLTLPRGDYLIGALVLDPPPNSGGKPVLRGVGGVRHWVASNRTEQLTIRTAAPTPDLLGQLGLLRPDGAGPFQIAPQKPVTAPRQLPEVPGIQARLDAAAKVGAHAKALAQAASAGEAQRCRAATADLGPRCTVRAGANGLCPFHSAALKLGETLYDWSSGKPIA</sequence>
<evidence type="ECO:0000313" key="2">
    <source>
        <dbReference type="Proteomes" id="UP000198878"/>
    </source>
</evidence>
<protein>
    <submittedName>
        <fullName evidence="1">Uncharacterized protein</fullName>
    </submittedName>
</protein>
<dbReference type="RefSeq" id="WP_086679958.1">
    <property type="nucleotide sequence ID" value="NZ_FNUJ01000008.1"/>
</dbReference>
<reference evidence="2" key="1">
    <citation type="submission" date="2016-10" db="EMBL/GenBank/DDBJ databases">
        <authorList>
            <person name="Varghese N."/>
            <person name="Submissions S."/>
        </authorList>
    </citation>
    <scope>NUCLEOTIDE SEQUENCE [LARGE SCALE GENOMIC DNA]</scope>
    <source>
        <strain evidence="2">DSM 44654</strain>
    </source>
</reference>
<name>A0A1H5RDP5_9PSEU</name>
<dbReference type="AlphaFoldDB" id="A0A1H5RDP5"/>
<dbReference type="OrthoDB" id="3617049at2"/>
<dbReference type="Proteomes" id="UP000198878">
    <property type="component" value="Unassembled WGS sequence"/>
</dbReference>
<gene>
    <name evidence="1" type="ORF">SAMN05421837_108219</name>
</gene>
<keyword evidence="2" id="KW-1185">Reference proteome</keyword>
<accession>A0A1H5RDP5</accession>
<organism evidence="1 2">
    <name type="scientific">Amycolatopsis pretoriensis</name>
    <dbReference type="NCBI Taxonomy" id="218821"/>
    <lineage>
        <taxon>Bacteria</taxon>
        <taxon>Bacillati</taxon>
        <taxon>Actinomycetota</taxon>
        <taxon>Actinomycetes</taxon>
        <taxon>Pseudonocardiales</taxon>
        <taxon>Pseudonocardiaceae</taxon>
        <taxon>Amycolatopsis</taxon>
    </lineage>
</organism>